<protein>
    <submittedName>
        <fullName evidence="2">Uncharacterized protein</fullName>
    </submittedName>
</protein>
<reference evidence="2" key="2">
    <citation type="submission" date="2020-05" db="UniProtKB">
        <authorList>
            <consortium name="EnsemblMetazoa"/>
        </authorList>
    </citation>
    <scope>IDENTIFICATION</scope>
    <source>
        <strain evidence="2">LVP_AGWG</strain>
    </source>
</reference>
<sequence>MSEMHTMSDVEDESFVVLGSMPTPFMEQYFSCNAHWQESTTNKMWTQAIPNNFRQFRADESKMTTSPKSIQSVQSASTTASINGSNAQAASFIIGETKTTSIDEIQMLQHLTNEQENVKEVIQLINVALRESLTSFQKRLEENKAEHKCRQVGMNDEHTAIVDLLKEQNDKLKQLVLAAETRATDQEKRATNLENTLERTLAELNELKKNVSEKESLLKNMAQEIERLELENRN</sequence>
<evidence type="ECO:0000256" key="1">
    <source>
        <dbReference type="SAM" id="Coils"/>
    </source>
</evidence>
<proteinExistence type="predicted"/>
<evidence type="ECO:0000313" key="2">
    <source>
        <dbReference type="EnsemblMetazoa" id="AAEL005079-PC"/>
    </source>
</evidence>
<name>A0A6I8TAD5_AEDAE</name>
<keyword evidence="3" id="KW-1185">Reference proteome</keyword>
<evidence type="ECO:0000313" key="3">
    <source>
        <dbReference type="Proteomes" id="UP000008820"/>
    </source>
</evidence>
<reference evidence="2 3" key="1">
    <citation type="submission" date="2017-06" db="EMBL/GenBank/DDBJ databases">
        <title>Aedes aegypti genome working group (AGWG) sequencing and assembly.</title>
        <authorList>
            <consortium name="Aedes aegypti Genome Working Group (AGWG)"/>
            <person name="Matthews B.J."/>
        </authorList>
    </citation>
    <scope>NUCLEOTIDE SEQUENCE [LARGE SCALE GENOMIC DNA]</scope>
    <source>
        <strain evidence="2 3">LVP_AGWG</strain>
    </source>
</reference>
<dbReference type="Proteomes" id="UP000008820">
    <property type="component" value="Chromosome 1"/>
</dbReference>
<gene>
    <name evidence="2" type="primary">5565952</name>
</gene>
<dbReference type="FunCoup" id="A0A6I8TAD5">
    <property type="interactions" value="780"/>
</dbReference>
<dbReference type="EnsemblMetazoa" id="AAEL005079-RB">
    <property type="protein sequence ID" value="AAEL005079-PB"/>
    <property type="gene ID" value="AAEL005079"/>
</dbReference>
<keyword evidence="1" id="KW-0175">Coiled coil</keyword>
<dbReference type="InParanoid" id="A0A6I8TAD5"/>
<dbReference type="AlphaFoldDB" id="A0A6I8TAD5"/>
<dbReference type="EnsemblMetazoa" id="AAEL005079-RC">
    <property type="protein sequence ID" value="AAEL005079-PC"/>
    <property type="gene ID" value="AAEL005079"/>
</dbReference>
<feature type="coiled-coil region" evidence="1">
    <location>
        <begin position="155"/>
        <end position="234"/>
    </location>
</feature>
<organism evidence="2 3">
    <name type="scientific">Aedes aegypti</name>
    <name type="common">Yellowfever mosquito</name>
    <name type="synonym">Culex aegypti</name>
    <dbReference type="NCBI Taxonomy" id="7159"/>
    <lineage>
        <taxon>Eukaryota</taxon>
        <taxon>Metazoa</taxon>
        <taxon>Ecdysozoa</taxon>
        <taxon>Arthropoda</taxon>
        <taxon>Hexapoda</taxon>
        <taxon>Insecta</taxon>
        <taxon>Pterygota</taxon>
        <taxon>Neoptera</taxon>
        <taxon>Endopterygota</taxon>
        <taxon>Diptera</taxon>
        <taxon>Nematocera</taxon>
        <taxon>Culicoidea</taxon>
        <taxon>Culicidae</taxon>
        <taxon>Culicinae</taxon>
        <taxon>Aedini</taxon>
        <taxon>Aedes</taxon>
        <taxon>Stegomyia</taxon>
    </lineage>
</organism>
<accession>A0A6I8TAD5</accession>